<dbReference type="EMBL" id="CP143807">
    <property type="protein sequence ID" value="WVO20085.1"/>
    <property type="molecule type" value="Genomic_DNA"/>
</dbReference>
<name>A0ABZ2AU48_9TREE</name>
<evidence type="ECO:0000313" key="1">
    <source>
        <dbReference type="EMBL" id="WVO20085.1"/>
    </source>
</evidence>
<evidence type="ECO:0000313" key="2">
    <source>
        <dbReference type="Proteomes" id="UP001432216"/>
    </source>
</evidence>
<protein>
    <submittedName>
        <fullName evidence="1">Uncharacterized protein</fullName>
    </submittedName>
</protein>
<dbReference type="Proteomes" id="UP001432216">
    <property type="component" value="Chromosome 2"/>
</dbReference>
<keyword evidence="2" id="KW-1185">Reference proteome</keyword>
<reference evidence="1 2" key="1">
    <citation type="submission" date="2024-01" db="EMBL/GenBank/DDBJ databases">
        <title>Comparative genomics of Cryptococcus and Kwoniella reveals pathogenesis evolution and contrasting modes of karyotype evolution via chromosome fusion or intercentromeric recombination.</title>
        <authorList>
            <person name="Coelho M.A."/>
            <person name="David-Palma M."/>
            <person name="Shea T."/>
            <person name="Bowers K."/>
            <person name="McGinley-Smith S."/>
            <person name="Mohammad A.W."/>
            <person name="Gnirke A."/>
            <person name="Yurkov A.M."/>
            <person name="Nowrousian M."/>
            <person name="Sun S."/>
            <person name="Cuomo C.A."/>
            <person name="Heitman J."/>
        </authorList>
    </citation>
    <scope>NUCLEOTIDE SEQUENCE [LARGE SCALE GENOMIC DNA]</scope>
    <source>
        <strain evidence="1 2">7685027</strain>
    </source>
</reference>
<gene>
    <name evidence="1" type="ORF">IAS62_001375</name>
</gene>
<sequence length="133" mass="13894">MSQTVAFTPQYQQPFTLQEAMNLELDSLIAEVNRLINSIQHLYSTQDELQAFIQSEAGREDPECEQAACEAYRENEELIPLQSERVALLCAAVVNKVGGDVAVGGGGGGGGWGSAGAGRGCGGEIYGGRGGSA</sequence>
<dbReference type="GeneID" id="89988150"/>
<proteinExistence type="predicted"/>
<organism evidence="1 2">
    <name type="scientific">Cryptococcus decagattii</name>
    <dbReference type="NCBI Taxonomy" id="1859122"/>
    <lineage>
        <taxon>Eukaryota</taxon>
        <taxon>Fungi</taxon>
        <taxon>Dikarya</taxon>
        <taxon>Basidiomycota</taxon>
        <taxon>Agaricomycotina</taxon>
        <taxon>Tremellomycetes</taxon>
        <taxon>Tremellales</taxon>
        <taxon>Cryptococcaceae</taxon>
        <taxon>Cryptococcus</taxon>
        <taxon>Cryptococcus gattii species complex</taxon>
    </lineage>
</organism>
<dbReference type="RefSeq" id="XP_064719325.1">
    <property type="nucleotide sequence ID" value="XM_064863253.1"/>
</dbReference>
<accession>A0ABZ2AU48</accession>